<proteinExistence type="predicted"/>
<dbReference type="RefSeq" id="WP_359780255.1">
    <property type="nucleotide sequence ID" value="NZ_JBEYRR010000007.1"/>
</dbReference>
<dbReference type="EMBL" id="JBEYRS010000007">
    <property type="protein sequence ID" value="MEW2363960.1"/>
    <property type="molecule type" value="Genomic_DNA"/>
</dbReference>
<evidence type="ECO:0000313" key="1">
    <source>
        <dbReference type="EMBL" id="MEW2363960.1"/>
    </source>
</evidence>
<organism evidence="1 2">
    <name type="scientific">Streptomyces huasconensis</name>
    <dbReference type="NCBI Taxonomy" id="1854574"/>
    <lineage>
        <taxon>Bacteria</taxon>
        <taxon>Bacillati</taxon>
        <taxon>Actinomycetota</taxon>
        <taxon>Actinomycetes</taxon>
        <taxon>Kitasatosporales</taxon>
        <taxon>Streptomycetaceae</taxon>
        <taxon>Streptomyces</taxon>
    </lineage>
</organism>
<keyword evidence="2" id="KW-1185">Reference proteome</keyword>
<reference evidence="1 2" key="1">
    <citation type="submission" date="2024-06" db="EMBL/GenBank/DDBJ databases">
        <title>The Natural Products Discovery Center: Release of the First 8490 Sequenced Strains for Exploring Actinobacteria Biosynthetic Diversity.</title>
        <authorList>
            <person name="Kalkreuter E."/>
            <person name="Kautsar S.A."/>
            <person name="Yang D."/>
            <person name="Bader C.D."/>
            <person name="Teijaro C.N."/>
            <person name="Fluegel L."/>
            <person name="Davis C.M."/>
            <person name="Simpson J.R."/>
            <person name="Lauterbach L."/>
            <person name="Steele A.D."/>
            <person name="Gui C."/>
            <person name="Meng S."/>
            <person name="Li G."/>
            <person name="Viehrig K."/>
            <person name="Ye F."/>
            <person name="Su P."/>
            <person name="Kiefer A.F."/>
            <person name="Nichols A."/>
            <person name="Cepeda A.J."/>
            <person name="Yan W."/>
            <person name="Fan B."/>
            <person name="Jiang Y."/>
            <person name="Adhikari A."/>
            <person name="Zheng C.-J."/>
            <person name="Schuster L."/>
            <person name="Cowan T.M."/>
            <person name="Smanski M.J."/>
            <person name="Chevrette M.G."/>
            <person name="De Carvalho L.P.S."/>
            <person name="Shen B."/>
        </authorList>
    </citation>
    <scope>NUCLEOTIDE SEQUENCE [LARGE SCALE GENOMIC DNA]</scope>
    <source>
        <strain evidence="1 2">NPDC047833</strain>
    </source>
</reference>
<accession>A0ABV3LWX5</accession>
<comment type="caution">
    <text evidence="1">The sequence shown here is derived from an EMBL/GenBank/DDBJ whole genome shotgun (WGS) entry which is preliminary data.</text>
</comment>
<dbReference type="Proteomes" id="UP001553843">
    <property type="component" value="Unassembled WGS sequence"/>
</dbReference>
<name>A0ABV3LWX5_9ACTN</name>
<protein>
    <submittedName>
        <fullName evidence="1">Uncharacterized protein</fullName>
    </submittedName>
</protein>
<evidence type="ECO:0000313" key="2">
    <source>
        <dbReference type="Proteomes" id="UP001553843"/>
    </source>
</evidence>
<sequence length="50" mass="5468">MSYTDQDVREGRRPMNEGLENRLVIGDKLLAVTPSGPDGAFDRCTATRSA</sequence>
<gene>
    <name evidence="1" type="ORF">AB0887_18705</name>
</gene>